<feature type="compositionally biased region" description="Polar residues" evidence="1">
    <location>
        <begin position="250"/>
        <end position="259"/>
    </location>
</feature>
<organism evidence="2 3">
    <name type="scientific">Cladophialophora psammophila CBS 110553</name>
    <dbReference type="NCBI Taxonomy" id="1182543"/>
    <lineage>
        <taxon>Eukaryota</taxon>
        <taxon>Fungi</taxon>
        <taxon>Dikarya</taxon>
        <taxon>Ascomycota</taxon>
        <taxon>Pezizomycotina</taxon>
        <taxon>Eurotiomycetes</taxon>
        <taxon>Chaetothyriomycetidae</taxon>
        <taxon>Chaetothyriales</taxon>
        <taxon>Herpotrichiellaceae</taxon>
        <taxon>Cladophialophora</taxon>
    </lineage>
</organism>
<keyword evidence="3" id="KW-1185">Reference proteome</keyword>
<feature type="region of interest" description="Disordered" evidence="1">
    <location>
        <begin position="189"/>
        <end position="213"/>
    </location>
</feature>
<evidence type="ECO:0000256" key="1">
    <source>
        <dbReference type="SAM" id="MobiDB-lite"/>
    </source>
</evidence>
<dbReference type="EMBL" id="AMGX01000022">
    <property type="protein sequence ID" value="EXJ66012.1"/>
    <property type="molecule type" value="Genomic_DNA"/>
</dbReference>
<feature type="region of interest" description="Disordered" evidence="1">
    <location>
        <begin position="592"/>
        <end position="654"/>
    </location>
</feature>
<gene>
    <name evidence="2" type="ORF">A1O5_10989</name>
</gene>
<name>W9WD17_9EURO</name>
<dbReference type="GeneID" id="19195679"/>
<evidence type="ECO:0000313" key="3">
    <source>
        <dbReference type="Proteomes" id="UP000019471"/>
    </source>
</evidence>
<feature type="region of interest" description="Disordered" evidence="1">
    <location>
        <begin position="79"/>
        <end position="176"/>
    </location>
</feature>
<proteinExistence type="predicted"/>
<feature type="compositionally biased region" description="Polar residues" evidence="1">
    <location>
        <begin position="146"/>
        <end position="160"/>
    </location>
</feature>
<evidence type="ECO:0000313" key="2">
    <source>
        <dbReference type="EMBL" id="EXJ66012.1"/>
    </source>
</evidence>
<feature type="region of interest" description="Disordered" evidence="1">
    <location>
        <begin position="250"/>
        <end position="270"/>
    </location>
</feature>
<comment type="caution">
    <text evidence="2">The sequence shown here is derived from an EMBL/GenBank/DDBJ whole genome shotgun (WGS) entry which is preliminary data.</text>
</comment>
<accession>W9WD17</accession>
<dbReference type="RefSeq" id="XP_007749752.1">
    <property type="nucleotide sequence ID" value="XM_007751562.1"/>
</dbReference>
<reference evidence="2 3" key="1">
    <citation type="submission" date="2013-03" db="EMBL/GenBank/DDBJ databases">
        <title>The Genome Sequence of Cladophialophora psammophila CBS 110553.</title>
        <authorList>
            <consortium name="The Broad Institute Genomics Platform"/>
            <person name="Cuomo C."/>
            <person name="de Hoog S."/>
            <person name="Gorbushina A."/>
            <person name="Walker B."/>
            <person name="Young S.K."/>
            <person name="Zeng Q."/>
            <person name="Gargeya S."/>
            <person name="Fitzgerald M."/>
            <person name="Haas B."/>
            <person name="Abouelleil A."/>
            <person name="Allen A.W."/>
            <person name="Alvarado L."/>
            <person name="Arachchi H.M."/>
            <person name="Berlin A.M."/>
            <person name="Chapman S.B."/>
            <person name="Gainer-Dewar J."/>
            <person name="Goldberg J."/>
            <person name="Griggs A."/>
            <person name="Gujja S."/>
            <person name="Hansen M."/>
            <person name="Howarth C."/>
            <person name="Imamovic A."/>
            <person name="Ireland A."/>
            <person name="Larimer J."/>
            <person name="McCowan C."/>
            <person name="Murphy C."/>
            <person name="Pearson M."/>
            <person name="Poon T.W."/>
            <person name="Priest M."/>
            <person name="Roberts A."/>
            <person name="Saif S."/>
            <person name="Shea T."/>
            <person name="Sisk P."/>
            <person name="Sykes S."/>
            <person name="Wortman J."/>
            <person name="Nusbaum C."/>
            <person name="Birren B."/>
        </authorList>
    </citation>
    <scope>NUCLEOTIDE SEQUENCE [LARGE SCALE GENOMIC DNA]</scope>
    <source>
        <strain evidence="2 3">CBS 110553</strain>
    </source>
</reference>
<dbReference type="HOGENOM" id="CLU_390806_0_0_1"/>
<dbReference type="AlphaFoldDB" id="W9WD17"/>
<sequence>MPARNPRLPEYPRPVSPICADEIPICDDTIVYCDQSRDLEEDEEQRAAKRRRIESHATAYLRGQPLFILTAQLRGPFDDGWTNPWAKEKVNKTKKTGTNQPSPTPPREPARGKKENSPGLRGNHVAQVAPDTSIHVTKQPRERSSGRNQSPVISSLQGEESISPHLGKDAEPPKNNKVENWLRTNAAYKEPEHAQPNLPPSSPSDGKTKKCEYPRPNIELPVQVDAGVNIASNQVVISCRPTALRQSQGFKSSFSSPVKPQTPKVGSGARDYYTSPLSRKDQDIHNHYDATKQPCTNEHRAEYAILKSKREAAHRIPSVVHIVPPALSLHHHCDKTTASGEPQPQSGRLQLFTIERGTESASKRSVAPGLNGSSTSLHSAQDAAPPNHGDIAPHSVMEEKAESSTMADLPSAQGPSPPVLASLPSDLSSHGQMFHKALDRCYSEVVEAMGVERAAAVDVSATGDMTCHAVDGPDQEHILLINPRDPVPHSQHQSQKKADSFGTLHSMTDHAFALTKSMRKAGLGNQKASSPVAITKAGATKNKRRLVSSTEGILSGSSRGSIKSVLKVTKPTVVIQDKMVDSKTAMPLGLEQQSSADGGQRSAPNDSGSPNVLRTSAPRSILKSSLQNSMKAPLQSSNPGLSSSSRQDAQRQQLLKLVESDADFDLDAAIDDLGSFLGTWDQEKEAFATAATTTSG</sequence>
<dbReference type="eggNOG" id="ENOG502SYKX">
    <property type="taxonomic scope" value="Eukaryota"/>
</dbReference>
<feature type="compositionally biased region" description="Low complexity" evidence="1">
    <location>
        <begin position="636"/>
        <end position="654"/>
    </location>
</feature>
<feature type="region of interest" description="Disordered" evidence="1">
    <location>
        <begin position="358"/>
        <end position="425"/>
    </location>
</feature>
<dbReference type="OrthoDB" id="5419922at2759"/>
<protein>
    <submittedName>
        <fullName evidence="2">Uncharacterized protein</fullName>
    </submittedName>
</protein>
<feature type="compositionally biased region" description="Basic and acidic residues" evidence="1">
    <location>
        <begin position="166"/>
        <end position="176"/>
    </location>
</feature>
<dbReference type="Proteomes" id="UP000019471">
    <property type="component" value="Unassembled WGS sequence"/>
</dbReference>
<feature type="compositionally biased region" description="Polar residues" evidence="1">
    <location>
        <begin position="592"/>
        <end position="630"/>
    </location>
</feature>
<dbReference type="STRING" id="1182543.W9WD17"/>